<accession>A0A8X7TWV9</accession>
<keyword evidence="2" id="KW-1185">Reference proteome</keyword>
<dbReference type="Proteomes" id="UP000886595">
    <property type="component" value="Unassembled WGS sequence"/>
</dbReference>
<reference evidence="1 2" key="1">
    <citation type="submission" date="2020-02" db="EMBL/GenBank/DDBJ databases">
        <authorList>
            <person name="Ma Q."/>
            <person name="Huang Y."/>
            <person name="Song X."/>
            <person name="Pei D."/>
        </authorList>
    </citation>
    <scope>NUCLEOTIDE SEQUENCE [LARGE SCALE GENOMIC DNA]</scope>
    <source>
        <strain evidence="1">Sxm20200214</strain>
        <tissue evidence="1">Leaf</tissue>
    </source>
</reference>
<gene>
    <name evidence="1" type="ORF">Bca52824_075780</name>
</gene>
<sequence>MSPGSSRCPGGDELWRVASPLVWCLVEGRLLLSSVQLCVLSVFGLQQEVVYGLGLEPLRRLPACPPLVTASPLSARSSFLRETHRVLSGAVLRLFFGVLLLFRFESVSFLVLRNGLCRDSPIRVGHSGRKCLHVIEPIIPALDP</sequence>
<dbReference type="OrthoDB" id="10350112at2759"/>
<organism evidence="1 2">
    <name type="scientific">Brassica carinata</name>
    <name type="common">Ethiopian mustard</name>
    <name type="synonym">Abyssinian cabbage</name>
    <dbReference type="NCBI Taxonomy" id="52824"/>
    <lineage>
        <taxon>Eukaryota</taxon>
        <taxon>Viridiplantae</taxon>
        <taxon>Streptophyta</taxon>
        <taxon>Embryophyta</taxon>
        <taxon>Tracheophyta</taxon>
        <taxon>Spermatophyta</taxon>
        <taxon>Magnoliopsida</taxon>
        <taxon>eudicotyledons</taxon>
        <taxon>Gunneridae</taxon>
        <taxon>Pentapetalae</taxon>
        <taxon>rosids</taxon>
        <taxon>malvids</taxon>
        <taxon>Brassicales</taxon>
        <taxon>Brassicaceae</taxon>
        <taxon>Brassiceae</taxon>
        <taxon>Brassica</taxon>
    </lineage>
</organism>
<dbReference type="EMBL" id="JAAMPC010000015">
    <property type="protein sequence ID" value="KAG2256486.1"/>
    <property type="molecule type" value="Genomic_DNA"/>
</dbReference>
<proteinExistence type="predicted"/>
<evidence type="ECO:0000313" key="2">
    <source>
        <dbReference type="Proteomes" id="UP000886595"/>
    </source>
</evidence>
<protein>
    <submittedName>
        <fullName evidence="1">Uncharacterized protein</fullName>
    </submittedName>
</protein>
<name>A0A8X7TWV9_BRACI</name>
<comment type="caution">
    <text evidence="1">The sequence shown here is derived from an EMBL/GenBank/DDBJ whole genome shotgun (WGS) entry which is preliminary data.</text>
</comment>
<dbReference type="AlphaFoldDB" id="A0A8X7TWV9"/>
<evidence type="ECO:0000313" key="1">
    <source>
        <dbReference type="EMBL" id="KAG2256486.1"/>
    </source>
</evidence>